<proteinExistence type="predicted"/>
<sequence>MQPTAKPTAKPTAAPKPSATPPPTDAPTTTWYTSPAATDAARRMSAAGTVGDPACTLSAVGRPDPALVPHESRIGIGHHGAYWCLVW</sequence>
<name>A0A9X5CQL7_9ACTN</name>
<keyword evidence="3" id="KW-1185">Reference proteome</keyword>
<gene>
    <name evidence="2" type="ORF">G3I18_30445</name>
</gene>
<dbReference type="AlphaFoldDB" id="A0A9X5CQL7"/>
<dbReference type="EMBL" id="JAAGNA010001054">
    <property type="protein sequence ID" value="NEC52840.1"/>
    <property type="molecule type" value="Genomic_DNA"/>
</dbReference>
<reference evidence="2 3" key="1">
    <citation type="submission" date="2020-01" db="EMBL/GenBank/DDBJ databases">
        <title>Insect and environment-associated Actinomycetes.</title>
        <authorList>
            <person name="Currrie C."/>
            <person name="Chevrette M."/>
            <person name="Carlson C."/>
            <person name="Stubbendieck R."/>
            <person name="Wendt-Pienkowski E."/>
        </authorList>
    </citation>
    <scope>NUCLEOTIDE SEQUENCE [LARGE SCALE GENOMIC DNA]</scope>
    <source>
        <strain evidence="2 3">SID8189</strain>
    </source>
</reference>
<dbReference type="Proteomes" id="UP000471745">
    <property type="component" value="Unassembled WGS sequence"/>
</dbReference>
<organism evidence="2 3">
    <name type="scientific">Actinospica acidiphila</name>
    <dbReference type="NCBI Taxonomy" id="304899"/>
    <lineage>
        <taxon>Bacteria</taxon>
        <taxon>Bacillati</taxon>
        <taxon>Actinomycetota</taxon>
        <taxon>Actinomycetes</taxon>
        <taxon>Catenulisporales</taxon>
        <taxon>Actinospicaceae</taxon>
        <taxon>Actinospica</taxon>
    </lineage>
</organism>
<accession>A0A9X5CQL7</accession>
<evidence type="ECO:0000313" key="2">
    <source>
        <dbReference type="EMBL" id="NEC52840.1"/>
    </source>
</evidence>
<comment type="caution">
    <text evidence="2">The sequence shown here is derived from an EMBL/GenBank/DDBJ whole genome shotgun (WGS) entry which is preliminary data.</text>
</comment>
<protein>
    <submittedName>
        <fullName evidence="2">Uncharacterized protein</fullName>
    </submittedName>
</protein>
<feature type="region of interest" description="Disordered" evidence="1">
    <location>
        <begin position="1"/>
        <end position="32"/>
    </location>
</feature>
<feature type="compositionally biased region" description="Low complexity" evidence="1">
    <location>
        <begin position="1"/>
        <end position="17"/>
    </location>
</feature>
<evidence type="ECO:0000256" key="1">
    <source>
        <dbReference type="SAM" id="MobiDB-lite"/>
    </source>
</evidence>
<evidence type="ECO:0000313" key="3">
    <source>
        <dbReference type="Proteomes" id="UP000471745"/>
    </source>
</evidence>